<organism evidence="1 2">
    <name type="scientific">Lingula anatina</name>
    <name type="common">Brachiopod</name>
    <name type="synonym">Lingula unguis</name>
    <dbReference type="NCBI Taxonomy" id="7574"/>
    <lineage>
        <taxon>Eukaryota</taxon>
        <taxon>Metazoa</taxon>
        <taxon>Spiralia</taxon>
        <taxon>Lophotrochozoa</taxon>
        <taxon>Brachiopoda</taxon>
        <taxon>Linguliformea</taxon>
        <taxon>Lingulata</taxon>
        <taxon>Lingulida</taxon>
        <taxon>Linguloidea</taxon>
        <taxon>Lingulidae</taxon>
        <taxon>Lingula</taxon>
    </lineage>
</organism>
<accession>A0A2R2MIP5</accession>
<evidence type="ECO:0000313" key="2">
    <source>
        <dbReference type="RefSeq" id="XP_023930101.1"/>
    </source>
</evidence>
<dbReference type="GeneID" id="106155463"/>
<dbReference type="InterPro" id="IPR011335">
    <property type="entry name" value="Restrct_endonuc-II-like"/>
</dbReference>
<gene>
    <name evidence="2" type="primary">LOC106155463</name>
</gene>
<reference evidence="2" key="1">
    <citation type="submission" date="2025-08" db="UniProtKB">
        <authorList>
            <consortium name="RefSeq"/>
        </authorList>
    </citation>
    <scope>IDENTIFICATION</scope>
    <source>
        <tissue evidence="2">Gonads</tissue>
    </source>
</reference>
<dbReference type="OrthoDB" id="6605887at2759"/>
<dbReference type="InterPro" id="IPR011604">
    <property type="entry name" value="PDDEXK-like_dom_sf"/>
</dbReference>
<dbReference type="Gene3D" id="3.90.320.10">
    <property type="match status" value="1"/>
</dbReference>
<dbReference type="InParanoid" id="A0A2R2MIP5"/>
<proteinExistence type="predicted"/>
<sequence length="97" mass="11411">MFNEVSLCLSRTQTSFIHELMLAEDDIIKFEVQTRAQRTTPLWHKLRKGRITASNVGPIVEREKKKMLESLWNTIIAAMKSVYWIVHEDIAIYKFES</sequence>
<dbReference type="AlphaFoldDB" id="A0A2R2MIP5"/>
<dbReference type="GO" id="GO:0006281">
    <property type="term" value="P:DNA repair"/>
    <property type="evidence" value="ECO:0007669"/>
    <property type="project" value="UniProtKB-ARBA"/>
</dbReference>
<dbReference type="Proteomes" id="UP000085678">
    <property type="component" value="Unplaced"/>
</dbReference>
<keyword evidence="1" id="KW-1185">Reference proteome</keyword>
<dbReference type="KEGG" id="lak:106155463"/>
<evidence type="ECO:0000313" key="1">
    <source>
        <dbReference type="Proteomes" id="UP000085678"/>
    </source>
</evidence>
<protein>
    <submittedName>
        <fullName evidence="2">Uncharacterized protein LOC106155463</fullName>
    </submittedName>
</protein>
<name>A0A2R2MIP5_LINAN</name>
<dbReference type="SUPFAM" id="SSF52980">
    <property type="entry name" value="Restriction endonuclease-like"/>
    <property type="match status" value="1"/>
</dbReference>
<dbReference type="RefSeq" id="XP_023930101.1">
    <property type="nucleotide sequence ID" value="XM_024074333.1"/>
</dbReference>